<dbReference type="EMBL" id="NPEX01000027">
    <property type="protein sequence ID" value="RAI45013.1"/>
    <property type="molecule type" value="Genomic_DNA"/>
</dbReference>
<evidence type="ECO:0008006" key="4">
    <source>
        <dbReference type="Google" id="ProtNLM"/>
    </source>
</evidence>
<dbReference type="OrthoDB" id="976137at2"/>
<organism evidence="2 3">
    <name type="scientific">Rhodoplanes roseus</name>
    <dbReference type="NCBI Taxonomy" id="29409"/>
    <lineage>
        <taxon>Bacteria</taxon>
        <taxon>Pseudomonadati</taxon>
        <taxon>Pseudomonadota</taxon>
        <taxon>Alphaproteobacteria</taxon>
        <taxon>Hyphomicrobiales</taxon>
        <taxon>Nitrobacteraceae</taxon>
        <taxon>Rhodoplanes</taxon>
    </lineage>
</organism>
<accession>A0A327L587</accession>
<gene>
    <name evidence="2" type="ORF">CH341_06260</name>
</gene>
<dbReference type="Pfam" id="PF03659">
    <property type="entry name" value="Glyco_hydro_71"/>
    <property type="match status" value="1"/>
</dbReference>
<keyword evidence="3" id="KW-1185">Reference proteome</keyword>
<name>A0A327L587_9BRAD</name>
<dbReference type="GO" id="GO:0051118">
    <property type="term" value="F:glucan endo-1,3-alpha-glucosidase activity"/>
    <property type="evidence" value="ECO:0007669"/>
    <property type="project" value="InterPro"/>
</dbReference>
<feature type="signal peptide" evidence="1">
    <location>
        <begin position="1"/>
        <end position="26"/>
    </location>
</feature>
<proteinExistence type="predicted"/>
<evidence type="ECO:0000256" key="1">
    <source>
        <dbReference type="SAM" id="SignalP"/>
    </source>
</evidence>
<keyword evidence="1" id="KW-0732">Signal</keyword>
<dbReference type="InterPro" id="IPR005197">
    <property type="entry name" value="Glyco_hydro_71"/>
</dbReference>
<dbReference type="RefSeq" id="WP_111418179.1">
    <property type="nucleotide sequence ID" value="NZ_NPEX01000027.1"/>
</dbReference>
<dbReference type="AlphaFoldDB" id="A0A327L587"/>
<protein>
    <recommendedName>
        <fullName evidence="4">Glycoside hydrolase family 71</fullName>
    </recommendedName>
</protein>
<feature type="chain" id="PRO_5016304190" description="Glycoside hydrolase family 71" evidence="1">
    <location>
        <begin position="27"/>
        <end position="451"/>
    </location>
</feature>
<dbReference type="CDD" id="cd11577">
    <property type="entry name" value="GH71"/>
    <property type="match status" value="1"/>
</dbReference>
<evidence type="ECO:0000313" key="2">
    <source>
        <dbReference type="EMBL" id="RAI45013.1"/>
    </source>
</evidence>
<reference evidence="2 3" key="1">
    <citation type="submission" date="2017-07" db="EMBL/GenBank/DDBJ databases">
        <title>Draft Genome Sequences of Select Purple Nonsulfur Bacteria.</title>
        <authorList>
            <person name="Lasarre B."/>
            <person name="Mckinlay J.B."/>
        </authorList>
    </citation>
    <scope>NUCLEOTIDE SEQUENCE [LARGE SCALE GENOMIC DNA]</scope>
    <source>
        <strain evidence="2 3">DSM 5909</strain>
    </source>
</reference>
<dbReference type="Gene3D" id="3.20.20.80">
    <property type="entry name" value="Glycosidases"/>
    <property type="match status" value="1"/>
</dbReference>
<dbReference type="Proteomes" id="UP000249130">
    <property type="component" value="Unassembled WGS sequence"/>
</dbReference>
<comment type="caution">
    <text evidence="2">The sequence shown here is derived from an EMBL/GenBank/DDBJ whole genome shotgun (WGS) entry which is preliminary data.</text>
</comment>
<evidence type="ECO:0000313" key="3">
    <source>
        <dbReference type="Proteomes" id="UP000249130"/>
    </source>
</evidence>
<sequence length="451" mass="49125">MTVPGWLQTLLAVTLLWVGAGSSAHAGEAPRRLVLAHYMACCPFAGPDASVTDLSAEIAMAASAGIDGFSVNFGAYRAEPHYQRIIARLFEAATSFPEFHLLLSFDQMDAAEAIEIASLYAAHPSSLRAGGDLVVSGFGLSPSWAEAFTAGLGRRGIPVRLVPDILTGGCGIVRRVLGCGSELAARRRILREAPSLAGLFTFGAGRPYDELAAELRAVTSLLVRRNQIHMAGISPFYRGLATNARVFESSGFAGMSQLWMAAIESGTPWVQLVTWNDWNEATYLRPFDRPLVTVWRDHPAWQRLPDHGAYLRASRYYMEWFKSGRPPTIARDELFYFYRPHPKTAEGVIDFTPERRGRPSHVETLTDAVHLATFLTAPAELSIRIGAKTHDVVVPTGPGLVSVPLSQGDVAVELRRHGSPSMTAALPIPISRFAMPGNFNYLSGDVVLEPR</sequence>